<dbReference type="Pfam" id="PF14255">
    <property type="entry name" value="Zn_ribbon_21"/>
    <property type="match status" value="1"/>
</dbReference>
<gene>
    <name evidence="1" type="ORF">D4A39_16050</name>
</gene>
<organism evidence="1 2">
    <name type="scientific">Alcanivorax profundi</name>
    <dbReference type="NCBI Taxonomy" id="2338368"/>
    <lineage>
        <taxon>Bacteria</taxon>
        <taxon>Pseudomonadati</taxon>
        <taxon>Pseudomonadota</taxon>
        <taxon>Gammaproteobacteria</taxon>
        <taxon>Oceanospirillales</taxon>
        <taxon>Alcanivoracaceae</taxon>
        <taxon>Alcanivorax</taxon>
    </lineage>
</organism>
<dbReference type="Proteomes" id="UP000283734">
    <property type="component" value="Unassembled WGS sequence"/>
</dbReference>
<sequence length="64" mass="7184">MPGLVSVRVQCPCCWEHIETLVDTSIPEQEYVEDCQVCCRPMVLTVTLADGDECPEVCVRPEND</sequence>
<evidence type="ECO:0000313" key="2">
    <source>
        <dbReference type="Proteomes" id="UP000283734"/>
    </source>
</evidence>
<dbReference type="InterPro" id="IPR025990">
    <property type="entry name" value="zinc_ribbon_bacterial"/>
</dbReference>
<comment type="caution">
    <text evidence="1">The sequence shown here is derived from an EMBL/GenBank/DDBJ whole genome shotgun (WGS) entry which is preliminary data.</text>
</comment>
<dbReference type="EMBL" id="QYYA01000007">
    <property type="protein sequence ID" value="RJG15982.1"/>
    <property type="molecule type" value="Genomic_DNA"/>
</dbReference>
<reference evidence="1 2" key="1">
    <citation type="submission" date="2018-09" db="EMBL/GenBank/DDBJ databases">
        <title>Alcanivorax profundi sp. nov., isolated from 1000 m-depth seawater of the Mariana Trench.</title>
        <authorList>
            <person name="Liu J."/>
        </authorList>
    </citation>
    <scope>NUCLEOTIDE SEQUENCE [LARGE SCALE GENOMIC DNA]</scope>
    <source>
        <strain evidence="1 2">MTEO17</strain>
    </source>
</reference>
<dbReference type="OrthoDB" id="9814566at2"/>
<keyword evidence="2" id="KW-1185">Reference proteome</keyword>
<dbReference type="RefSeq" id="WP_081703694.1">
    <property type="nucleotide sequence ID" value="NZ_CAXGPP010000007.1"/>
</dbReference>
<protein>
    <submittedName>
        <fullName evidence="1">CPXCG motif-containing cysteine-rich protein</fullName>
    </submittedName>
</protein>
<evidence type="ECO:0000313" key="1">
    <source>
        <dbReference type="EMBL" id="RJG15982.1"/>
    </source>
</evidence>
<accession>A0A418XTK7</accession>
<dbReference type="AlphaFoldDB" id="A0A418XTK7"/>
<proteinExistence type="predicted"/>
<name>A0A418XTK7_9GAMM</name>